<comment type="caution">
    <text evidence="2">The sequence shown here is derived from an EMBL/GenBank/DDBJ whole genome shotgun (WGS) entry which is preliminary data.</text>
</comment>
<proteinExistence type="predicted"/>
<feature type="region of interest" description="Disordered" evidence="1">
    <location>
        <begin position="1"/>
        <end position="75"/>
    </location>
</feature>
<dbReference type="AlphaFoldDB" id="A0A0B4HYD9"/>
<accession>A0A0B4HYD9</accession>
<sequence length="282" mass="31464">MVQTRSQSREKGKATVTVAAQKAQDQAARNARPPSKPTSHTQLKKNHHGNQKYENGDETDSDVKSAASNKANDGQGLQQRLHHILDMHKKTPLQQLIDEKWPASKIVMIHILNALLSSTRISHHIASATLECLVDEDYHDLKALHESSWQQRTEILTKGGYTHYREKTATYLGDLADLMRQKYDDDASTILSATEHGAALRGILTHRLKEIKGLGPVGCDIFLATVQGFCPGVAPYLDRRNLDMAEKMGLTDDLDAMFEALRSSAMDMARLQEALTSERLDR</sequence>
<dbReference type="GO" id="GO:0004519">
    <property type="term" value="F:endonuclease activity"/>
    <property type="evidence" value="ECO:0007669"/>
    <property type="project" value="UniProtKB-KW"/>
</dbReference>
<dbReference type="Proteomes" id="UP000031192">
    <property type="component" value="Unassembled WGS sequence"/>
</dbReference>
<dbReference type="HOGENOM" id="CLU_050554_0_1_1"/>
<evidence type="ECO:0000313" key="3">
    <source>
        <dbReference type="Proteomes" id="UP000031192"/>
    </source>
</evidence>
<name>A0A0B4HYD9_METGA</name>
<dbReference type="EMBL" id="AZNH01000038">
    <property type="protein sequence ID" value="KID84724.1"/>
    <property type="molecule type" value="Genomic_DNA"/>
</dbReference>
<evidence type="ECO:0000256" key="1">
    <source>
        <dbReference type="SAM" id="MobiDB-lite"/>
    </source>
</evidence>
<protein>
    <submittedName>
        <fullName evidence="2">Endonuclease III-like protein</fullName>
    </submittedName>
</protein>
<feature type="compositionally biased region" description="Polar residues" evidence="1">
    <location>
        <begin position="66"/>
        <end position="75"/>
    </location>
</feature>
<gene>
    <name evidence="2" type="ORF">MGU_08069</name>
</gene>
<evidence type="ECO:0000313" key="2">
    <source>
        <dbReference type="EMBL" id="KID84724.1"/>
    </source>
</evidence>
<reference evidence="2 3" key="1">
    <citation type="journal article" date="2014" name="Proc. Natl. Acad. Sci. U.S.A.">
        <title>Trajectory and genomic determinants of fungal-pathogen speciation and host adaptation.</title>
        <authorList>
            <person name="Hu X."/>
            <person name="Xiao G."/>
            <person name="Zheng P."/>
            <person name="Shang Y."/>
            <person name="Su Y."/>
            <person name="Zhang X."/>
            <person name="Liu X."/>
            <person name="Zhan S."/>
            <person name="St Leger R.J."/>
            <person name="Wang C."/>
        </authorList>
    </citation>
    <scope>NUCLEOTIDE SEQUENCE [LARGE SCALE GENOMIC DNA]</scope>
    <source>
        <strain evidence="2 3">ARSEF 977</strain>
    </source>
</reference>
<keyword evidence="3" id="KW-1185">Reference proteome</keyword>
<organism evidence="2 3">
    <name type="scientific">Metarhizium guizhouense (strain ARSEF 977)</name>
    <dbReference type="NCBI Taxonomy" id="1276136"/>
    <lineage>
        <taxon>Eukaryota</taxon>
        <taxon>Fungi</taxon>
        <taxon>Dikarya</taxon>
        <taxon>Ascomycota</taxon>
        <taxon>Pezizomycotina</taxon>
        <taxon>Sordariomycetes</taxon>
        <taxon>Hypocreomycetidae</taxon>
        <taxon>Hypocreales</taxon>
        <taxon>Clavicipitaceae</taxon>
        <taxon>Metarhizium</taxon>
    </lineage>
</organism>